<dbReference type="CDD" id="cd21037">
    <property type="entry name" value="MLKL_NTD"/>
    <property type="match status" value="1"/>
</dbReference>
<dbReference type="InterPro" id="IPR036537">
    <property type="entry name" value="Adaptor_Cbl_N_dom_sf"/>
</dbReference>
<dbReference type="EMBL" id="KZ302009">
    <property type="protein sequence ID" value="PFH50179.1"/>
    <property type="molecule type" value="Genomic_DNA"/>
</dbReference>
<dbReference type="OrthoDB" id="2924458at2759"/>
<dbReference type="AlphaFoldDB" id="A0A2A9NHU7"/>
<accession>A0A2A9NHU7</accession>
<evidence type="ECO:0000313" key="2">
    <source>
        <dbReference type="Proteomes" id="UP000242287"/>
    </source>
</evidence>
<dbReference type="GO" id="GO:0007166">
    <property type="term" value="P:cell surface receptor signaling pathway"/>
    <property type="evidence" value="ECO:0007669"/>
    <property type="project" value="InterPro"/>
</dbReference>
<proteinExistence type="predicted"/>
<protein>
    <submittedName>
        <fullName evidence="1">Uncharacterized protein</fullName>
    </submittedName>
</protein>
<gene>
    <name evidence="1" type="ORF">AMATHDRAFT_4185</name>
</gene>
<evidence type="ECO:0000313" key="1">
    <source>
        <dbReference type="EMBL" id="PFH50179.1"/>
    </source>
</evidence>
<keyword evidence="2" id="KW-1185">Reference proteome</keyword>
<dbReference type="InterPro" id="IPR059179">
    <property type="entry name" value="MLKL-like_MCAfunc"/>
</dbReference>
<reference evidence="1 2" key="1">
    <citation type="submission" date="2014-02" db="EMBL/GenBank/DDBJ databases">
        <title>Transposable element dynamics among asymbiotic and ectomycorrhizal Amanita fungi.</title>
        <authorList>
            <consortium name="DOE Joint Genome Institute"/>
            <person name="Hess J."/>
            <person name="Skrede I."/>
            <person name="Wolfe B."/>
            <person name="LaButti K."/>
            <person name="Ohm R.A."/>
            <person name="Grigoriev I.V."/>
            <person name="Pringle A."/>
        </authorList>
    </citation>
    <scope>NUCLEOTIDE SEQUENCE [LARGE SCALE GENOMIC DNA]</scope>
    <source>
        <strain evidence="1 2">SKay4041</strain>
    </source>
</reference>
<sequence length="296" mass="34038">MSVVKKLFSRKLKPTYPPNSTVHVPPNLLRSDWLADILKIARIAAAASDLAPFPYIKGAVNVFIALLEPIQQLKKNKEDFRELAEEVCKLIILLRDRAVKHQTTIAASPEFAQLCIDFGKCMLDIQAEMNELIRQQSVRWKGYWKANVVQDLIQRYKSRIESLRLNFMMLNVFDMRVQLSNMHLVMDNQNKQSQTTSEGPLTVQRVQPQGLHIDLDISDYKQVNLGDIQVLTEPLIRQRGGGLAALFTEDSIVCIESSRKTFRTYRGDDHLQVLREDFKIKSQFKYIPPLLLLFVV</sequence>
<dbReference type="Gene3D" id="1.20.930.20">
    <property type="entry name" value="Adaptor protein Cbl, N-terminal domain"/>
    <property type="match status" value="1"/>
</dbReference>
<organism evidence="1 2">
    <name type="scientific">Amanita thiersii Skay4041</name>
    <dbReference type="NCBI Taxonomy" id="703135"/>
    <lineage>
        <taxon>Eukaryota</taxon>
        <taxon>Fungi</taxon>
        <taxon>Dikarya</taxon>
        <taxon>Basidiomycota</taxon>
        <taxon>Agaricomycotina</taxon>
        <taxon>Agaricomycetes</taxon>
        <taxon>Agaricomycetidae</taxon>
        <taxon>Agaricales</taxon>
        <taxon>Pluteineae</taxon>
        <taxon>Amanitaceae</taxon>
        <taxon>Amanita</taxon>
    </lineage>
</organism>
<name>A0A2A9NHU7_9AGAR</name>
<dbReference type="Proteomes" id="UP000242287">
    <property type="component" value="Unassembled WGS sequence"/>
</dbReference>